<feature type="compositionally biased region" description="Pro residues" evidence="9">
    <location>
        <begin position="97"/>
        <end position="127"/>
    </location>
</feature>
<keyword evidence="12" id="KW-1185">Reference proteome</keyword>
<evidence type="ECO:0000256" key="4">
    <source>
        <dbReference type="ARBA" id="ARBA00022833"/>
    </source>
</evidence>
<protein>
    <recommendedName>
        <fullName evidence="8">U1 small nuclear ribonucleoprotein C</fullName>
        <shortName evidence="8">U1 snRNP C</shortName>
        <shortName evidence="8">U1-C</shortName>
        <shortName evidence="8">U1C</shortName>
    </recommendedName>
</protein>
<dbReference type="HAMAP" id="MF_03153">
    <property type="entry name" value="U1_C"/>
    <property type="match status" value="1"/>
</dbReference>
<evidence type="ECO:0000256" key="8">
    <source>
        <dbReference type="HAMAP-Rule" id="MF_03153"/>
    </source>
</evidence>
<dbReference type="Proteomes" id="UP000186303">
    <property type="component" value="Chromosome 7"/>
</dbReference>
<dbReference type="GO" id="GO:0071004">
    <property type="term" value="C:U2-type prespliceosome"/>
    <property type="evidence" value="ECO:0007669"/>
    <property type="project" value="UniProtKB-UniRule"/>
</dbReference>
<evidence type="ECO:0000256" key="7">
    <source>
        <dbReference type="ARBA" id="ARBA00023274"/>
    </source>
</evidence>
<reference evidence="12" key="1">
    <citation type="journal article" date="2017" name="Nucleic Acids Res.">
        <title>Proteogenomics produces comprehensive and highly accurate protein-coding gene annotation in a complete genome assembly of Malassezia sympodialis.</title>
        <authorList>
            <person name="Zhu Y."/>
            <person name="Engstroem P.G."/>
            <person name="Tellgren-Roth C."/>
            <person name="Baudo C.D."/>
            <person name="Kennell J.C."/>
            <person name="Sun S."/>
            <person name="Billmyre R.B."/>
            <person name="Schroeder M.S."/>
            <person name="Andersson A."/>
            <person name="Holm T."/>
            <person name="Sigurgeirsson B."/>
            <person name="Wu G."/>
            <person name="Sankaranarayanan S.R."/>
            <person name="Siddharthan R."/>
            <person name="Sanyal K."/>
            <person name="Lundeberg J."/>
            <person name="Nystedt B."/>
            <person name="Boekhout T."/>
            <person name="Dawson T.L. Jr."/>
            <person name="Heitman J."/>
            <person name="Scheynius A."/>
            <person name="Lehtioe J."/>
        </authorList>
    </citation>
    <scope>NUCLEOTIDE SEQUENCE [LARGE SCALE GENOMIC DNA]</scope>
    <source>
        <strain evidence="12">ATCC 42132</strain>
    </source>
</reference>
<proteinExistence type="inferred from homology"/>
<dbReference type="PIRSF" id="PIRSF037969">
    <property type="entry name" value="U1_snRNP-C"/>
    <property type="match status" value="1"/>
</dbReference>
<dbReference type="GO" id="GO:0008270">
    <property type="term" value="F:zinc ion binding"/>
    <property type="evidence" value="ECO:0007669"/>
    <property type="project" value="UniProtKB-UniRule"/>
</dbReference>
<evidence type="ECO:0000256" key="3">
    <source>
        <dbReference type="ARBA" id="ARBA00022771"/>
    </source>
</evidence>
<dbReference type="OrthoDB" id="76567at2759"/>
<evidence type="ECO:0000256" key="2">
    <source>
        <dbReference type="ARBA" id="ARBA00022723"/>
    </source>
</evidence>
<keyword evidence="6 8" id="KW-0539">Nucleus</keyword>
<dbReference type="SUPFAM" id="SSF57667">
    <property type="entry name" value="beta-beta-alpha zinc fingers"/>
    <property type="match status" value="1"/>
</dbReference>
<dbReference type="GO" id="GO:0003729">
    <property type="term" value="F:mRNA binding"/>
    <property type="evidence" value="ECO:0007669"/>
    <property type="project" value="UniProtKB-UniRule"/>
</dbReference>
<comment type="function">
    <text evidence="8">Component of the spliceosomal U1 snRNP, which is essential for recognition of the pre-mRNA 5' splice-site and the subsequent assembly of the spliceosome. U1-C is directly involved in initial 5' splice-site recognition for both constitutive and regulated alternative splicing. The interaction with the 5' splice-site seems to precede base-pairing between the pre-mRNA and the U1 snRNA. Stimulates commitment or early (E) complex formation by stabilizing the base pairing of the 5' end of the U1 snRNA and the 5' splice-site region.</text>
</comment>
<dbReference type="PANTHER" id="PTHR31148:SF1">
    <property type="entry name" value="U1 SMALL NUCLEAR RIBONUCLEOPROTEIN C"/>
    <property type="match status" value="1"/>
</dbReference>
<dbReference type="InterPro" id="IPR003604">
    <property type="entry name" value="Matrin/U1-like-C_Znf_C2H2"/>
</dbReference>
<dbReference type="SMART" id="SM00451">
    <property type="entry name" value="ZnF_U1"/>
    <property type="match status" value="1"/>
</dbReference>
<evidence type="ECO:0000313" key="11">
    <source>
        <dbReference type="EMBL" id="SHO79576.1"/>
    </source>
</evidence>
<dbReference type="GO" id="GO:0005685">
    <property type="term" value="C:U1 snRNP"/>
    <property type="evidence" value="ECO:0007669"/>
    <property type="project" value="UniProtKB-UniRule"/>
</dbReference>
<evidence type="ECO:0000313" key="12">
    <source>
        <dbReference type="Proteomes" id="UP000186303"/>
    </source>
</evidence>
<dbReference type="InterPro" id="IPR000690">
    <property type="entry name" value="Matrin/U1-C_Znf_C2H2"/>
</dbReference>
<dbReference type="Pfam" id="PF06220">
    <property type="entry name" value="zf-U1"/>
    <property type="match status" value="1"/>
</dbReference>
<gene>
    <name evidence="11" type="ORF">MSYG_3926</name>
</gene>
<dbReference type="STRING" id="1230383.A0A1M8AAR8"/>
<dbReference type="GO" id="GO:0000387">
    <property type="term" value="P:spliceosomal snRNP assembly"/>
    <property type="evidence" value="ECO:0007669"/>
    <property type="project" value="UniProtKB-UniRule"/>
</dbReference>
<keyword evidence="2 8" id="KW-0479">Metal-binding</keyword>
<dbReference type="PANTHER" id="PTHR31148">
    <property type="entry name" value="U1 SMALL NUCLEAR RIBONUCLEOPROTEIN C"/>
    <property type="match status" value="1"/>
</dbReference>
<comment type="similarity">
    <text evidence="8">Belongs to the U1 small nuclear ribonucleoprotein C family.</text>
</comment>
<name>A0A1M8AAR8_MALS4</name>
<evidence type="ECO:0000259" key="10">
    <source>
        <dbReference type="PROSITE" id="PS50171"/>
    </source>
</evidence>
<dbReference type="VEuPathDB" id="FungiDB:MSYG_3926"/>
<evidence type="ECO:0000256" key="6">
    <source>
        <dbReference type="ARBA" id="ARBA00023242"/>
    </source>
</evidence>
<keyword evidence="3 8" id="KW-0863">Zinc-finger</keyword>
<evidence type="ECO:0000256" key="5">
    <source>
        <dbReference type="ARBA" id="ARBA00022884"/>
    </source>
</evidence>
<feature type="region of interest" description="Disordered" evidence="9">
    <location>
        <begin position="86"/>
        <end position="152"/>
    </location>
</feature>
<sequence length="152" mass="16675">MGKHYCDYCDVFLTHDSTSVRKAHNCGRNHLQNVRDYYAAMAPADMQAVLDSIRREYEKRGMPPPIELVAPHVAYRLPPPSLMPNGRAPFMGGAAMRPPPGVPPPDLSKPPPGMPPPDFSKPPPGFPPVDLRKPPPGMPPPDFSKPPPSMRP</sequence>
<feature type="compositionally biased region" description="Pro residues" evidence="9">
    <location>
        <begin position="134"/>
        <end position="152"/>
    </location>
</feature>
<dbReference type="GO" id="GO:0030627">
    <property type="term" value="F:pre-mRNA 5'-splice site binding"/>
    <property type="evidence" value="ECO:0007669"/>
    <property type="project" value="InterPro"/>
</dbReference>
<dbReference type="EMBL" id="LT671827">
    <property type="protein sequence ID" value="SHO79576.1"/>
    <property type="molecule type" value="Genomic_DNA"/>
</dbReference>
<keyword evidence="5 8" id="KW-0694">RNA-binding</keyword>
<accession>A0A1M8AAR8</accession>
<dbReference type="GO" id="GO:0000395">
    <property type="term" value="P:mRNA 5'-splice site recognition"/>
    <property type="evidence" value="ECO:0007669"/>
    <property type="project" value="UniProtKB-UniRule"/>
</dbReference>
<feature type="domain" description="Matrin-type" evidence="10">
    <location>
        <begin position="4"/>
        <end position="36"/>
    </location>
</feature>
<dbReference type="GO" id="GO:0000243">
    <property type="term" value="C:commitment complex"/>
    <property type="evidence" value="ECO:0007669"/>
    <property type="project" value="UniProtKB-UniRule"/>
</dbReference>
<dbReference type="PROSITE" id="PS50171">
    <property type="entry name" value="ZF_MATRIN"/>
    <property type="match status" value="1"/>
</dbReference>
<dbReference type="GO" id="GO:0030619">
    <property type="term" value="F:U1 snRNA binding"/>
    <property type="evidence" value="ECO:0007669"/>
    <property type="project" value="UniProtKB-UniRule"/>
</dbReference>
<dbReference type="Gene3D" id="3.30.160.60">
    <property type="entry name" value="Classic Zinc Finger"/>
    <property type="match status" value="1"/>
</dbReference>
<dbReference type="InterPro" id="IPR017340">
    <property type="entry name" value="U1_snRNP-C"/>
</dbReference>
<evidence type="ECO:0000256" key="1">
    <source>
        <dbReference type="ARBA" id="ARBA00004123"/>
    </source>
</evidence>
<comment type="subcellular location">
    <subcellularLocation>
        <location evidence="1 8">Nucleus</location>
    </subcellularLocation>
</comment>
<dbReference type="InterPro" id="IPR013085">
    <property type="entry name" value="U1-CZ_Znf_C2H2"/>
</dbReference>
<dbReference type="OMA" id="QMRPPLM"/>
<evidence type="ECO:0000256" key="9">
    <source>
        <dbReference type="SAM" id="MobiDB-lite"/>
    </source>
</evidence>
<dbReference type="InterPro" id="IPR036236">
    <property type="entry name" value="Znf_C2H2_sf"/>
</dbReference>
<dbReference type="AlphaFoldDB" id="A0A1M8AAR8"/>
<organism evidence="11 12">
    <name type="scientific">Malassezia sympodialis (strain ATCC 42132)</name>
    <name type="common">Atopic eczema-associated yeast</name>
    <dbReference type="NCBI Taxonomy" id="1230383"/>
    <lineage>
        <taxon>Eukaryota</taxon>
        <taxon>Fungi</taxon>
        <taxon>Dikarya</taxon>
        <taxon>Basidiomycota</taxon>
        <taxon>Ustilaginomycotina</taxon>
        <taxon>Malasseziomycetes</taxon>
        <taxon>Malasseziales</taxon>
        <taxon>Malasseziaceae</taxon>
        <taxon>Malassezia</taxon>
    </lineage>
</organism>
<keyword evidence="4 8" id="KW-0862">Zinc</keyword>
<keyword evidence="7 8" id="KW-0687">Ribonucleoprotein</keyword>
<comment type="subunit">
    <text evidence="8">U1 snRNP is composed of the 7 core Sm proteins B/B', D1, D2, D3, E, F and G that assemble in a heptameric protein ring on the Sm site of the small nuclear RNA to form the core snRNP, and at least 3 U1 snRNP-specific proteins U1-70K, U1-A and U1-C. U1-C interacts with U1 snRNA and the 5' splice-site region of the pre-mRNA.</text>
</comment>